<dbReference type="KEGG" id="llh:I41_50320"/>
<accession>A0A517U572</accession>
<dbReference type="EMBL" id="CP036339">
    <property type="protein sequence ID" value="QDT75789.1"/>
    <property type="molecule type" value="Genomic_DNA"/>
</dbReference>
<name>A0A517U572_9BACT</name>
<dbReference type="PANTHER" id="PTHR15046:SF3">
    <property type="entry name" value="BETA-1,4 N-ACETYLGALACTOSAMINYLTRANSFERASE 2-LIKE"/>
    <property type="match status" value="1"/>
</dbReference>
<dbReference type="SUPFAM" id="SSF53448">
    <property type="entry name" value="Nucleotide-diphospho-sugar transferases"/>
    <property type="match status" value="1"/>
</dbReference>
<protein>
    <recommendedName>
        <fullName evidence="3">Glycosyl transferase family 2</fullName>
    </recommendedName>
</protein>
<dbReference type="Proteomes" id="UP000317909">
    <property type="component" value="Chromosome"/>
</dbReference>
<evidence type="ECO:0008006" key="3">
    <source>
        <dbReference type="Google" id="ProtNLM"/>
    </source>
</evidence>
<dbReference type="AlphaFoldDB" id="A0A517U572"/>
<keyword evidence="2" id="KW-1185">Reference proteome</keyword>
<dbReference type="Gene3D" id="3.90.550.10">
    <property type="entry name" value="Spore Coat Polysaccharide Biosynthesis Protein SpsA, Chain A"/>
    <property type="match status" value="1"/>
</dbReference>
<dbReference type="PANTHER" id="PTHR15046">
    <property type="entry name" value="GLYCO_TRANS_2-LIKE DOMAIN-CONTAINING PROTEIN"/>
    <property type="match status" value="1"/>
</dbReference>
<dbReference type="InterPro" id="IPR029044">
    <property type="entry name" value="Nucleotide-diphossugar_trans"/>
</dbReference>
<sequence>MSADLSRLTAIVHTNGRQQSVARLIHSVAWLYPQLKVLVADDSRQPQPVAGAEPVKMPLDSGVSACRNALLARLRTPYFLLLEDNLELNRGSHVEKLLEAVAGGLCDIAAGDMMRCRRRFGLFTKREADPGHATVEVTAEAVQVTAGSRPGVGGVQGCDVAHNFFVARTDKVRAMGGWDPQLLVDERLEFFVRARRFGVKVGVCPAAVAWRWQDGAAAKNVRDFSALAVTKMGVSRLVDANGRIIEASGVQTRAA</sequence>
<proteinExistence type="predicted"/>
<gene>
    <name evidence="1" type="ORF">I41_50320</name>
</gene>
<evidence type="ECO:0000313" key="1">
    <source>
        <dbReference type="EMBL" id="QDT75789.1"/>
    </source>
</evidence>
<dbReference type="RefSeq" id="WP_145435568.1">
    <property type="nucleotide sequence ID" value="NZ_CP036339.1"/>
</dbReference>
<organism evidence="1 2">
    <name type="scientific">Lacipirellula limnantheis</name>
    <dbReference type="NCBI Taxonomy" id="2528024"/>
    <lineage>
        <taxon>Bacteria</taxon>
        <taxon>Pseudomonadati</taxon>
        <taxon>Planctomycetota</taxon>
        <taxon>Planctomycetia</taxon>
        <taxon>Pirellulales</taxon>
        <taxon>Lacipirellulaceae</taxon>
        <taxon>Lacipirellula</taxon>
    </lineage>
</organism>
<reference evidence="1 2" key="1">
    <citation type="submission" date="2019-02" db="EMBL/GenBank/DDBJ databases">
        <title>Deep-cultivation of Planctomycetes and their phenomic and genomic characterization uncovers novel biology.</title>
        <authorList>
            <person name="Wiegand S."/>
            <person name="Jogler M."/>
            <person name="Boedeker C."/>
            <person name="Pinto D."/>
            <person name="Vollmers J."/>
            <person name="Rivas-Marin E."/>
            <person name="Kohn T."/>
            <person name="Peeters S.H."/>
            <person name="Heuer A."/>
            <person name="Rast P."/>
            <person name="Oberbeckmann S."/>
            <person name="Bunk B."/>
            <person name="Jeske O."/>
            <person name="Meyerdierks A."/>
            <person name="Storesund J.E."/>
            <person name="Kallscheuer N."/>
            <person name="Luecker S."/>
            <person name="Lage O.M."/>
            <person name="Pohl T."/>
            <person name="Merkel B.J."/>
            <person name="Hornburger P."/>
            <person name="Mueller R.-W."/>
            <person name="Bruemmer F."/>
            <person name="Labrenz M."/>
            <person name="Spormann A.M."/>
            <person name="Op den Camp H."/>
            <person name="Overmann J."/>
            <person name="Amann R."/>
            <person name="Jetten M.S.M."/>
            <person name="Mascher T."/>
            <person name="Medema M.H."/>
            <person name="Devos D.P."/>
            <person name="Kaster A.-K."/>
            <person name="Ovreas L."/>
            <person name="Rohde M."/>
            <person name="Galperin M.Y."/>
            <person name="Jogler C."/>
        </authorList>
    </citation>
    <scope>NUCLEOTIDE SEQUENCE [LARGE SCALE GENOMIC DNA]</scope>
    <source>
        <strain evidence="1 2">I41</strain>
    </source>
</reference>
<evidence type="ECO:0000313" key="2">
    <source>
        <dbReference type="Proteomes" id="UP000317909"/>
    </source>
</evidence>
<dbReference type="OrthoDB" id="255774at2"/>